<dbReference type="Pfam" id="PF10581">
    <property type="entry name" value="Synapsin_N"/>
    <property type="match status" value="1"/>
</dbReference>
<dbReference type="InterPro" id="IPR020897">
    <property type="entry name" value="Synapsin_pre-ATP-grasp_dom"/>
</dbReference>
<sequence>MNFLRRRFSSGDLQGELREENSSILTFKKGPSPSAPSSPSKTLNATQGIPRAGPVQNSKPAYNKDRCKILLVVDDQHTDWSKYFRGRKIFGDWDIRVEQAEFKEINLASYSDTGTMVDIQVTRSGTKVVRSFKPDFLLIRQYVRDASEDWRSILIGFQYGDIPSINSLHSIYNFQDRPWVLAQLVKLQKKLGKENFPLIEQAYYPNHREMVRIIHNIYILYRLDYSLPLFMFMLSIEFVNTVLTVSVNHHTKRLITFFCQFRFCSLEW</sequence>
<dbReference type="InterPro" id="IPR020898">
    <property type="entry name" value="Synapsin_ATP-bd_dom"/>
</dbReference>
<dbReference type="PANTHER" id="PTHR10841">
    <property type="entry name" value="SYNAPSIN"/>
    <property type="match status" value="1"/>
</dbReference>
<keyword evidence="2" id="KW-0597">Phosphoprotein</keyword>
<dbReference type="InterPro" id="IPR001359">
    <property type="entry name" value="Synapsin"/>
</dbReference>
<dbReference type="PANTHER" id="PTHR10841:SF17">
    <property type="entry name" value="SYNAPSIN"/>
    <property type="match status" value="1"/>
</dbReference>
<dbReference type="AlphaFoldDB" id="A0A8S3S3N5"/>
<accession>A0A8S3S3N5</accession>
<proteinExistence type="inferred from homology"/>
<dbReference type="FunFam" id="3.40.50.20:FF:000008">
    <property type="entry name" value="Synapsin III"/>
    <property type="match status" value="1"/>
</dbReference>
<comment type="similarity">
    <text evidence="1">Belongs to the synapsin family.</text>
</comment>
<evidence type="ECO:0000256" key="5">
    <source>
        <dbReference type="SAM" id="MobiDB-lite"/>
    </source>
</evidence>
<name>A0A8S3S3N5_MYTED</name>
<dbReference type="InterPro" id="IPR019736">
    <property type="entry name" value="Synapsin_P_site"/>
</dbReference>
<evidence type="ECO:0000313" key="9">
    <source>
        <dbReference type="Proteomes" id="UP000683360"/>
    </source>
</evidence>
<dbReference type="SUPFAM" id="SSF52440">
    <property type="entry name" value="PreATP-grasp domain"/>
    <property type="match status" value="1"/>
</dbReference>
<organism evidence="8 9">
    <name type="scientific">Mytilus edulis</name>
    <name type="common">Blue mussel</name>
    <dbReference type="NCBI Taxonomy" id="6550"/>
    <lineage>
        <taxon>Eukaryota</taxon>
        <taxon>Metazoa</taxon>
        <taxon>Spiralia</taxon>
        <taxon>Lophotrochozoa</taxon>
        <taxon>Mollusca</taxon>
        <taxon>Bivalvia</taxon>
        <taxon>Autobranchia</taxon>
        <taxon>Pteriomorphia</taxon>
        <taxon>Mytilida</taxon>
        <taxon>Mytiloidea</taxon>
        <taxon>Mytilidae</taxon>
        <taxon>Mytilinae</taxon>
        <taxon>Mytilus</taxon>
    </lineage>
</organism>
<dbReference type="GO" id="GO:0030672">
    <property type="term" value="C:synaptic vesicle membrane"/>
    <property type="evidence" value="ECO:0007669"/>
    <property type="project" value="TreeGrafter"/>
</dbReference>
<gene>
    <name evidence="8" type="ORF">MEDL_25495</name>
</gene>
<feature type="region of interest" description="Disordered" evidence="5">
    <location>
        <begin position="26"/>
        <end position="58"/>
    </location>
</feature>
<feature type="compositionally biased region" description="Low complexity" evidence="5">
    <location>
        <begin position="31"/>
        <end position="40"/>
    </location>
</feature>
<dbReference type="EMBL" id="CAJPWZ010001263">
    <property type="protein sequence ID" value="CAG2211516.1"/>
    <property type="molecule type" value="Genomic_DNA"/>
</dbReference>
<reference evidence="8" key="1">
    <citation type="submission" date="2021-03" db="EMBL/GenBank/DDBJ databases">
        <authorList>
            <person name="Bekaert M."/>
        </authorList>
    </citation>
    <scope>NUCLEOTIDE SEQUENCE</scope>
</reference>
<feature type="domain" description="Synapsin pre-ATP-grasp" evidence="6">
    <location>
        <begin position="63"/>
        <end position="164"/>
    </location>
</feature>
<dbReference type="SUPFAM" id="SSF56059">
    <property type="entry name" value="Glutathione synthetase ATP-binding domain-like"/>
    <property type="match status" value="1"/>
</dbReference>
<keyword evidence="3" id="KW-0770">Synapse</keyword>
<dbReference type="PRINTS" id="PR01368">
    <property type="entry name" value="SYNAPSIN"/>
</dbReference>
<evidence type="ECO:0000256" key="2">
    <source>
        <dbReference type="ARBA" id="ARBA00022553"/>
    </source>
</evidence>
<dbReference type="Gene3D" id="3.40.50.20">
    <property type="match status" value="1"/>
</dbReference>
<dbReference type="InterPro" id="IPR016185">
    <property type="entry name" value="PreATP-grasp_dom_sf"/>
</dbReference>
<dbReference type="Proteomes" id="UP000683360">
    <property type="component" value="Unassembled WGS sequence"/>
</dbReference>
<dbReference type="GO" id="GO:0007269">
    <property type="term" value="P:neurotransmitter secretion"/>
    <property type="evidence" value="ECO:0007669"/>
    <property type="project" value="InterPro"/>
</dbReference>
<comment type="subcellular location">
    <subcellularLocation>
        <location evidence="4">Synapse</location>
    </subcellularLocation>
</comment>
<dbReference type="Pfam" id="PF02750">
    <property type="entry name" value="Synapsin_C"/>
    <property type="match status" value="1"/>
</dbReference>
<dbReference type="OrthoDB" id="10249572at2759"/>
<feature type="domain" description="Synapsin ATP-binding" evidence="7">
    <location>
        <begin position="166"/>
        <end position="213"/>
    </location>
</feature>
<protein>
    <submittedName>
        <fullName evidence="8">SYN</fullName>
    </submittedName>
</protein>
<dbReference type="Pfam" id="PF02078">
    <property type="entry name" value="Synapsin"/>
    <property type="match status" value="1"/>
</dbReference>
<evidence type="ECO:0000256" key="4">
    <source>
        <dbReference type="ARBA" id="ARBA00034103"/>
    </source>
</evidence>
<evidence type="ECO:0000259" key="6">
    <source>
        <dbReference type="Pfam" id="PF02078"/>
    </source>
</evidence>
<keyword evidence="9" id="KW-1185">Reference proteome</keyword>
<comment type="caution">
    <text evidence="8">The sequence shown here is derived from an EMBL/GenBank/DDBJ whole genome shotgun (WGS) entry which is preliminary data.</text>
</comment>
<evidence type="ECO:0000259" key="7">
    <source>
        <dbReference type="Pfam" id="PF02750"/>
    </source>
</evidence>
<evidence type="ECO:0000256" key="3">
    <source>
        <dbReference type="ARBA" id="ARBA00023018"/>
    </source>
</evidence>
<evidence type="ECO:0000256" key="1">
    <source>
        <dbReference type="ARBA" id="ARBA00008243"/>
    </source>
</evidence>
<evidence type="ECO:0000313" key="8">
    <source>
        <dbReference type="EMBL" id="CAG2211516.1"/>
    </source>
</evidence>